<protein>
    <submittedName>
        <fullName evidence="2">Uncharacterized protein</fullName>
    </submittedName>
</protein>
<dbReference type="EMBL" id="BMAV01008361">
    <property type="protein sequence ID" value="GFY51908.1"/>
    <property type="molecule type" value="Genomic_DNA"/>
</dbReference>
<evidence type="ECO:0000313" key="2">
    <source>
        <dbReference type="EMBL" id="GFY51908.1"/>
    </source>
</evidence>
<gene>
    <name evidence="2" type="ORF">TNIN_287441</name>
</gene>
<keyword evidence="3" id="KW-1185">Reference proteome</keyword>
<proteinExistence type="predicted"/>
<comment type="caution">
    <text evidence="2">The sequence shown here is derived from an EMBL/GenBank/DDBJ whole genome shotgun (WGS) entry which is preliminary data.</text>
</comment>
<evidence type="ECO:0000313" key="3">
    <source>
        <dbReference type="Proteomes" id="UP000886998"/>
    </source>
</evidence>
<evidence type="ECO:0000256" key="1">
    <source>
        <dbReference type="SAM" id="MobiDB-lite"/>
    </source>
</evidence>
<feature type="region of interest" description="Disordered" evidence="1">
    <location>
        <begin position="172"/>
        <end position="193"/>
    </location>
</feature>
<sequence length="193" mass="21876">MLLFFRIYTNERSLSKSSTQDSILTFRVLNEENDCVVPKWTSIRSSLVSVHKDFITNACWIFVPLLKTGRAEASSCRVYRYSTSPIFIAFSLARNVRGFLEGGSEKMDDGMFCFNVFSACGTLQRKIRKSSGKDFERSPCTSFMGTLCVTAQSEALRFAKRPFVLMERSYSPKTFASPPKASRCTGPRFSNKR</sequence>
<reference evidence="2" key="1">
    <citation type="submission" date="2020-08" db="EMBL/GenBank/DDBJ databases">
        <title>Multicomponent nature underlies the extraordinary mechanical properties of spider dragline silk.</title>
        <authorList>
            <person name="Kono N."/>
            <person name="Nakamura H."/>
            <person name="Mori M."/>
            <person name="Yoshida Y."/>
            <person name="Ohtoshi R."/>
            <person name="Malay A.D."/>
            <person name="Moran D.A.P."/>
            <person name="Tomita M."/>
            <person name="Numata K."/>
            <person name="Arakawa K."/>
        </authorList>
    </citation>
    <scope>NUCLEOTIDE SEQUENCE</scope>
</reference>
<dbReference type="AlphaFoldDB" id="A0A8X6XDR8"/>
<dbReference type="Proteomes" id="UP000886998">
    <property type="component" value="Unassembled WGS sequence"/>
</dbReference>
<accession>A0A8X6XDR8</accession>
<name>A0A8X6XDR8_9ARAC</name>
<organism evidence="2 3">
    <name type="scientific">Trichonephila inaurata madagascariensis</name>
    <dbReference type="NCBI Taxonomy" id="2747483"/>
    <lineage>
        <taxon>Eukaryota</taxon>
        <taxon>Metazoa</taxon>
        <taxon>Ecdysozoa</taxon>
        <taxon>Arthropoda</taxon>
        <taxon>Chelicerata</taxon>
        <taxon>Arachnida</taxon>
        <taxon>Araneae</taxon>
        <taxon>Araneomorphae</taxon>
        <taxon>Entelegynae</taxon>
        <taxon>Araneoidea</taxon>
        <taxon>Nephilidae</taxon>
        <taxon>Trichonephila</taxon>
        <taxon>Trichonephila inaurata</taxon>
    </lineage>
</organism>